<reference evidence="1" key="1">
    <citation type="submission" date="2024-11" db="EMBL/GenBank/DDBJ databases">
        <title>Description of Massilia orientalis sp. nov., isolated from rhizosphere soil of Ageratina adenophora.</title>
        <authorList>
            <person name="Wang Y."/>
        </authorList>
    </citation>
    <scope>NUCLEOTIDE SEQUENCE</scope>
    <source>
        <strain evidence="1">YIM B02787</strain>
    </source>
</reference>
<dbReference type="EMBL" id="JASNRB020000002">
    <property type="protein sequence ID" value="MFJ1466715.1"/>
    <property type="molecule type" value="Genomic_DNA"/>
</dbReference>
<sequence>MRHGAHTLPNATFDARRRGVLAVTCAVHLLALFLWTQERRVLPVRPPPRAVTILLQTERAQPARPPLDADVHLLPEPSLPAPPSIAAPALQPEPVHRADDDDIRHATRRGQHADVPVDVPADAAPAAAPSTPDALAPNPIDTAQPVAPNMNARADARAGARPAPGGFVAGLAKQQAGRIDRELRKGKPGVPTEADTPAARFQRGVEAAYIDRTLTWQSDTYTSPDGVVIYRFRQGNRVRCRRAGGVGMPLAGMPGTGSITAASAGAAGDTDCPKGVVWNQD</sequence>
<protein>
    <submittedName>
        <fullName evidence="1">Uncharacterized protein</fullName>
    </submittedName>
</protein>
<accession>A0ACC7M5D3</accession>
<evidence type="ECO:0000313" key="1">
    <source>
        <dbReference type="EMBL" id="MFJ1466715.1"/>
    </source>
</evidence>
<organism evidence="1 2">
    <name type="scientific">Massilia orientalis</name>
    <dbReference type="NCBI Taxonomy" id="3050128"/>
    <lineage>
        <taxon>Bacteria</taxon>
        <taxon>Pseudomonadati</taxon>
        <taxon>Pseudomonadota</taxon>
        <taxon>Betaproteobacteria</taxon>
        <taxon>Burkholderiales</taxon>
        <taxon>Oxalobacteraceae</taxon>
        <taxon>Telluria group</taxon>
        <taxon>Massilia</taxon>
    </lineage>
</organism>
<comment type="caution">
    <text evidence="1">The sequence shown here is derived from an EMBL/GenBank/DDBJ whole genome shotgun (WGS) entry which is preliminary data.</text>
</comment>
<gene>
    <name evidence="1" type="ORF">QPK29_003240</name>
</gene>
<dbReference type="Proteomes" id="UP001168096">
    <property type="component" value="Unassembled WGS sequence"/>
</dbReference>
<evidence type="ECO:0000313" key="2">
    <source>
        <dbReference type="Proteomes" id="UP001168096"/>
    </source>
</evidence>
<keyword evidence="2" id="KW-1185">Reference proteome</keyword>
<name>A0ACC7M5D3_9BURK</name>
<proteinExistence type="predicted"/>